<evidence type="ECO:0000313" key="7">
    <source>
        <dbReference type="Proteomes" id="UP001589792"/>
    </source>
</evidence>
<keyword evidence="2" id="KW-0238">DNA-binding</keyword>
<dbReference type="Proteomes" id="UP001589792">
    <property type="component" value="Unassembled WGS sequence"/>
</dbReference>
<reference evidence="6 7" key="1">
    <citation type="submission" date="2024-09" db="EMBL/GenBank/DDBJ databases">
        <authorList>
            <person name="Sun Q."/>
            <person name="Mori K."/>
        </authorList>
    </citation>
    <scope>NUCLEOTIDE SEQUENCE [LARGE SCALE GENOMIC DNA]</scope>
    <source>
        <strain evidence="6 7">CCM 8626</strain>
    </source>
</reference>
<evidence type="ECO:0000256" key="2">
    <source>
        <dbReference type="ARBA" id="ARBA00023125"/>
    </source>
</evidence>
<evidence type="ECO:0000313" key="6">
    <source>
        <dbReference type="EMBL" id="MFC0226159.1"/>
    </source>
</evidence>
<dbReference type="PROSITE" id="PS50043">
    <property type="entry name" value="HTH_LUXR_2"/>
    <property type="match status" value="1"/>
</dbReference>
<dbReference type="EMBL" id="JBHLXG010000004">
    <property type="protein sequence ID" value="MFC0226159.1"/>
    <property type="molecule type" value="Genomic_DNA"/>
</dbReference>
<dbReference type="PANTHER" id="PTHR44688:SF16">
    <property type="entry name" value="DNA-BINDING TRANSCRIPTIONAL ACTIVATOR DEVR_DOSR"/>
    <property type="match status" value="1"/>
</dbReference>
<keyword evidence="3" id="KW-0010">Activator</keyword>
<proteinExistence type="predicted"/>
<sequence length="218" mass="24286">MSNRVNIFLQHTCGYTREGLKSLLLELSEEFPINIVAEDKQLQSNVSQLMLKPGVDFFILGLQSDGNNASEILSFIIKTVPSSFPDAKVIIMTQLNSMGGLKDYILGLNNVYAIIDNGSTLKEMRNHLIGVLNFSVDLSPRTFKLLVAPLTHRELSVLGFLLKGKSPDEVAHKLCINYKTVSSHKQSALHKLGIRSLNGLLTSGNNRELMYQLLHHRV</sequence>
<evidence type="ECO:0000256" key="4">
    <source>
        <dbReference type="ARBA" id="ARBA00023163"/>
    </source>
</evidence>
<keyword evidence="1" id="KW-0805">Transcription regulation</keyword>
<dbReference type="InterPro" id="IPR000792">
    <property type="entry name" value="Tscrpt_reg_LuxR_C"/>
</dbReference>
<gene>
    <name evidence="6" type="ORF">ACFFJ3_06530</name>
</gene>
<organism evidence="6 7">
    <name type="scientific">Serratia aquatilis</name>
    <dbReference type="NCBI Taxonomy" id="1737515"/>
    <lineage>
        <taxon>Bacteria</taxon>
        <taxon>Pseudomonadati</taxon>
        <taxon>Pseudomonadota</taxon>
        <taxon>Gammaproteobacteria</taxon>
        <taxon>Enterobacterales</taxon>
        <taxon>Yersiniaceae</taxon>
        <taxon>Serratia</taxon>
    </lineage>
</organism>
<dbReference type="InterPro" id="IPR036388">
    <property type="entry name" value="WH-like_DNA-bd_sf"/>
</dbReference>
<dbReference type="Gene3D" id="1.10.10.10">
    <property type="entry name" value="Winged helix-like DNA-binding domain superfamily/Winged helix DNA-binding domain"/>
    <property type="match status" value="1"/>
</dbReference>
<comment type="caution">
    <text evidence="6">The sequence shown here is derived from an EMBL/GenBank/DDBJ whole genome shotgun (WGS) entry which is preliminary data.</text>
</comment>
<evidence type="ECO:0000256" key="3">
    <source>
        <dbReference type="ARBA" id="ARBA00023159"/>
    </source>
</evidence>
<dbReference type="SUPFAM" id="SSF46894">
    <property type="entry name" value="C-terminal effector domain of the bipartite response regulators"/>
    <property type="match status" value="1"/>
</dbReference>
<keyword evidence="7" id="KW-1185">Reference proteome</keyword>
<dbReference type="PRINTS" id="PR00038">
    <property type="entry name" value="HTHLUXR"/>
</dbReference>
<evidence type="ECO:0000256" key="1">
    <source>
        <dbReference type="ARBA" id="ARBA00023015"/>
    </source>
</evidence>
<dbReference type="PANTHER" id="PTHR44688">
    <property type="entry name" value="DNA-BINDING TRANSCRIPTIONAL ACTIVATOR DEVR_DOSR"/>
    <property type="match status" value="1"/>
</dbReference>
<dbReference type="RefSeq" id="WP_380673852.1">
    <property type="nucleotide sequence ID" value="NZ_CP173186.1"/>
</dbReference>
<accession>A0ABV6EAZ4</accession>
<dbReference type="Pfam" id="PF00196">
    <property type="entry name" value="GerE"/>
    <property type="match status" value="1"/>
</dbReference>
<dbReference type="SMART" id="SM00421">
    <property type="entry name" value="HTH_LUXR"/>
    <property type="match status" value="1"/>
</dbReference>
<evidence type="ECO:0000259" key="5">
    <source>
        <dbReference type="PROSITE" id="PS50043"/>
    </source>
</evidence>
<protein>
    <submittedName>
        <fullName evidence="6">Helix-turn-helix transcriptional regulator</fullName>
    </submittedName>
</protein>
<keyword evidence="4" id="KW-0804">Transcription</keyword>
<dbReference type="InterPro" id="IPR016032">
    <property type="entry name" value="Sig_transdc_resp-reg_C-effctor"/>
</dbReference>
<feature type="domain" description="HTH luxR-type" evidence="5">
    <location>
        <begin position="146"/>
        <end position="208"/>
    </location>
</feature>
<name>A0ABV6EAZ4_9GAMM</name>
<dbReference type="CDD" id="cd06170">
    <property type="entry name" value="LuxR_C_like"/>
    <property type="match status" value="1"/>
</dbReference>